<feature type="compositionally biased region" description="Basic and acidic residues" evidence="1">
    <location>
        <begin position="115"/>
        <end position="126"/>
    </location>
</feature>
<evidence type="ECO:0000313" key="3">
    <source>
        <dbReference type="Proteomes" id="UP001152320"/>
    </source>
</evidence>
<dbReference type="PANTHER" id="PTHR46601:SF1">
    <property type="entry name" value="ADF-H DOMAIN-CONTAINING PROTEIN"/>
    <property type="match status" value="1"/>
</dbReference>
<evidence type="ECO:0000313" key="2">
    <source>
        <dbReference type="EMBL" id="KAJ8043753.1"/>
    </source>
</evidence>
<dbReference type="OrthoDB" id="10065669at2759"/>
<name>A0A9Q1HG52_HOLLE</name>
<dbReference type="EMBL" id="JAIZAY010000004">
    <property type="protein sequence ID" value="KAJ8043753.1"/>
    <property type="molecule type" value="Genomic_DNA"/>
</dbReference>
<keyword evidence="3" id="KW-1185">Reference proteome</keyword>
<organism evidence="2 3">
    <name type="scientific">Holothuria leucospilota</name>
    <name type="common">Black long sea cucumber</name>
    <name type="synonym">Mertensiothuria leucospilota</name>
    <dbReference type="NCBI Taxonomy" id="206669"/>
    <lineage>
        <taxon>Eukaryota</taxon>
        <taxon>Metazoa</taxon>
        <taxon>Echinodermata</taxon>
        <taxon>Eleutherozoa</taxon>
        <taxon>Echinozoa</taxon>
        <taxon>Holothuroidea</taxon>
        <taxon>Aspidochirotacea</taxon>
        <taxon>Aspidochirotida</taxon>
        <taxon>Holothuriidae</taxon>
        <taxon>Holothuria</taxon>
    </lineage>
</organism>
<proteinExistence type="predicted"/>
<feature type="compositionally biased region" description="Basic residues" evidence="1">
    <location>
        <begin position="83"/>
        <end position="98"/>
    </location>
</feature>
<dbReference type="PANTHER" id="PTHR46601">
    <property type="entry name" value="ULP_PROTEASE DOMAIN-CONTAINING PROTEIN"/>
    <property type="match status" value="1"/>
</dbReference>
<evidence type="ECO:0000256" key="1">
    <source>
        <dbReference type="SAM" id="MobiDB-lite"/>
    </source>
</evidence>
<sequence length="989" mass="113137">MADNILKVKFTWNLRSRATAEVDHTSTEKEKDNQGKSRTAKYLRTMKDNNPEKYVRHLVNDAKRKRAGYVNIKDLSESEQQKQRQKWANNKKKQRKEKKIGTVNDTLPKHSQTKRYKDMSKEEKKEYHRKKMQQSRANMSKQKKTAVKQKRRKSRAVLPPQSAEHTRSKSSRATFYRKKKSVVNAMPQSPSSYGKVVGELISVATPKKLTYMEEEGILKHNAEAEIISRNIQENIRVLSKSQKKDRDRQALYAILQASTSTPVFENRPHTDSLVPDDVSNVSPVLSDPSTSLDIVHPSTNSEVKMKPKPKHVLRLSHRSLGISRYSKALRKLKMQKKGKIIIDTKRPRKGIPSEVVNKVQEFWLSPAVSRPLPLKKRVKHGIPTHLLECSYTEAYNKFKAEFPNIKIGYVKFIQLRPQNVRHMRVDERIVCCCIKCENIKMKLTTINNLATARKVPKIANEHALSELTLCNSENSPLPSKLCIDRQCPDCGVKNIREYLQPLLYNDKATKVKYQEWKRVDRKVQTKKKESTIKVTDLITSEISLEDLVCNLEEELSSFSSHLFRAKWQQNQLKMAKEKLKPYSAVVVMDYAENYVCSSQDEIQSAHWVNQAVTLHPMMASINASDEAGKTTHTEALIFITSDLIHDADGVAHFVSIGYPYLQQKYGIQHVEEFSDCCAVQYRCAKSLADISFAKDVSVNHNYFEASHGKSSADGLGAITKHAASMAVTRRKFVIRNAREFYEFCEKELTAVGRSVFPSQEEKYASSSRSFFYCEDANRNRQDRQVKTVKGTMKIHCVRGMGQPYHIRTRELTCTCDFCWANSGEKCQNESYVGPWKEVKLEVLNQDDGADENVHEEETTTEAISSCLLSSSTGDEMNSVAVDKNAQFHLPKQPRFTQDDFVAVRLLTKRGKAAMYLAKVLDVENEVQLRFLTATTKPGIYTWPQHDDLSWQDVNDIIGVLSNPTLLPGRGILLQFNEDELEKCRNLVKD</sequence>
<feature type="compositionally biased region" description="Basic and acidic residues" evidence="1">
    <location>
        <begin position="19"/>
        <end position="35"/>
    </location>
</feature>
<reference evidence="2" key="1">
    <citation type="submission" date="2021-10" db="EMBL/GenBank/DDBJ databases">
        <title>Tropical sea cucumber genome reveals ecological adaptation and Cuvierian tubules defense mechanism.</title>
        <authorList>
            <person name="Chen T."/>
        </authorList>
    </citation>
    <scope>NUCLEOTIDE SEQUENCE</scope>
    <source>
        <strain evidence="2">Nanhai2018</strain>
        <tissue evidence="2">Muscle</tissue>
    </source>
</reference>
<feature type="compositionally biased region" description="Basic residues" evidence="1">
    <location>
        <begin position="141"/>
        <end position="155"/>
    </location>
</feature>
<accession>A0A9Q1HG52</accession>
<protein>
    <submittedName>
        <fullName evidence="2">Uncharacterized protein</fullName>
    </submittedName>
</protein>
<dbReference type="AlphaFoldDB" id="A0A9Q1HG52"/>
<feature type="region of interest" description="Disordered" evidence="1">
    <location>
        <begin position="72"/>
        <end position="173"/>
    </location>
</feature>
<dbReference type="Proteomes" id="UP001152320">
    <property type="component" value="Chromosome 4"/>
</dbReference>
<gene>
    <name evidence="2" type="ORF">HOLleu_10993</name>
</gene>
<comment type="caution">
    <text evidence="2">The sequence shown here is derived from an EMBL/GenBank/DDBJ whole genome shotgun (WGS) entry which is preliminary data.</text>
</comment>
<feature type="region of interest" description="Disordered" evidence="1">
    <location>
        <begin position="19"/>
        <end position="38"/>
    </location>
</feature>